<gene>
    <name evidence="2" type="ORF">K503DRAFT_703869</name>
</gene>
<organism evidence="2 3">
    <name type="scientific">Rhizopogon vinicolor AM-OR11-026</name>
    <dbReference type="NCBI Taxonomy" id="1314800"/>
    <lineage>
        <taxon>Eukaryota</taxon>
        <taxon>Fungi</taxon>
        <taxon>Dikarya</taxon>
        <taxon>Basidiomycota</taxon>
        <taxon>Agaricomycotina</taxon>
        <taxon>Agaricomycetes</taxon>
        <taxon>Agaricomycetidae</taxon>
        <taxon>Boletales</taxon>
        <taxon>Suillineae</taxon>
        <taxon>Rhizopogonaceae</taxon>
        <taxon>Rhizopogon</taxon>
    </lineage>
</organism>
<dbReference type="InterPro" id="IPR046521">
    <property type="entry name" value="DUF6698"/>
</dbReference>
<protein>
    <submittedName>
        <fullName evidence="2">Uncharacterized protein</fullName>
    </submittedName>
</protein>
<dbReference type="AlphaFoldDB" id="A0A1B7MFF0"/>
<name>A0A1B7MFF0_9AGAM</name>
<feature type="transmembrane region" description="Helical" evidence="1">
    <location>
        <begin position="30"/>
        <end position="47"/>
    </location>
</feature>
<reference evidence="2 3" key="1">
    <citation type="submission" date="2016-06" db="EMBL/GenBank/DDBJ databases">
        <title>Comparative genomics of the ectomycorrhizal sister species Rhizopogon vinicolor and Rhizopogon vesiculosus (Basidiomycota: Boletales) reveals a divergence of the mating type B locus.</title>
        <authorList>
            <consortium name="DOE Joint Genome Institute"/>
            <person name="Mujic A.B."/>
            <person name="Kuo A."/>
            <person name="Tritt A."/>
            <person name="Lipzen A."/>
            <person name="Chen C."/>
            <person name="Johnson J."/>
            <person name="Sharma A."/>
            <person name="Barry K."/>
            <person name="Grigoriev I.V."/>
            <person name="Spatafora J.W."/>
        </authorList>
    </citation>
    <scope>NUCLEOTIDE SEQUENCE [LARGE SCALE GENOMIC DNA]</scope>
    <source>
        <strain evidence="2 3">AM-OR11-026</strain>
    </source>
</reference>
<proteinExistence type="predicted"/>
<evidence type="ECO:0000313" key="2">
    <source>
        <dbReference type="EMBL" id="OAX31329.1"/>
    </source>
</evidence>
<keyword evidence="1" id="KW-0472">Membrane</keyword>
<keyword evidence="1" id="KW-1133">Transmembrane helix</keyword>
<evidence type="ECO:0000313" key="3">
    <source>
        <dbReference type="Proteomes" id="UP000092154"/>
    </source>
</evidence>
<dbReference type="Pfam" id="PF20414">
    <property type="entry name" value="DUF6698"/>
    <property type="match status" value="1"/>
</dbReference>
<dbReference type="OrthoDB" id="2680265at2759"/>
<keyword evidence="3" id="KW-1185">Reference proteome</keyword>
<accession>A0A1B7MFF0</accession>
<keyword evidence="1" id="KW-0812">Transmembrane</keyword>
<dbReference type="Proteomes" id="UP000092154">
    <property type="component" value="Unassembled WGS sequence"/>
</dbReference>
<evidence type="ECO:0000256" key="1">
    <source>
        <dbReference type="SAM" id="Phobius"/>
    </source>
</evidence>
<feature type="non-terminal residue" evidence="2">
    <location>
        <position position="1"/>
    </location>
</feature>
<dbReference type="InParanoid" id="A0A1B7MFF0"/>
<sequence length="49" mass="5600">DKTGCGFYSDATAKLLCPVDFDWKDTRYDLFYVASITLILILTIGYMKL</sequence>
<dbReference type="EMBL" id="KV449454">
    <property type="protein sequence ID" value="OAX31329.1"/>
    <property type="molecule type" value="Genomic_DNA"/>
</dbReference>